<organism evidence="2 3">
    <name type="scientific">Rhizoctonia solani AG-3 Rhs1AP</name>
    <dbReference type="NCBI Taxonomy" id="1086054"/>
    <lineage>
        <taxon>Eukaryota</taxon>
        <taxon>Fungi</taxon>
        <taxon>Dikarya</taxon>
        <taxon>Basidiomycota</taxon>
        <taxon>Agaricomycotina</taxon>
        <taxon>Agaricomycetes</taxon>
        <taxon>Cantharellales</taxon>
        <taxon>Ceratobasidiaceae</taxon>
        <taxon>Rhizoctonia</taxon>
    </lineage>
</organism>
<evidence type="ECO:0000256" key="1">
    <source>
        <dbReference type="SAM" id="MobiDB-lite"/>
    </source>
</evidence>
<proteinExistence type="predicted"/>
<dbReference type="OrthoDB" id="2898509at2759"/>
<accession>X8IVH2</accession>
<dbReference type="EMBL" id="JATN01000322">
    <property type="protein sequence ID" value="EUC53672.1"/>
    <property type="molecule type" value="Genomic_DNA"/>
</dbReference>
<gene>
    <name evidence="2" type="ORF">RSOL_015230</name>
</gene>
<sequence length="67" mass="6939">MPSHSVVRGANLASVPGYRPTALFLGGTSGVGQAIAGPLARVTKSNSMRPQQGCCKQDYGRVSPHSK</sequence>
<evidence type="ECO:0000313" key="2">
    <source>
        <dbReference type="EMBL" id="EUC53672.1"/>
    </source>
</evidence>
<protein>
    <submittedName>
        <fullName evidence="2">Oxidoreductase, putative</fullName>
    </submittedName>
</protein>
<dbReference type="Proteomes" id="UP000030108">
    <property type="component" value="Unassembled WGS sequence"/>
</dbReference>
<dbReference type="AlphaFoldDB" id="X8IVH2"/>
<evidence type="ECO:0000313" key="3">
    <source>
        <dbReference type="Proteomes" id="UP000030108"/>
    </source>
</evidence>
<comment type="caution">
    <text evidence="2">The sequence shown here is derived from an EMBL/GenBank/DDBJ whole genome shotgun (WGS) entry which is preliminary data.</text>
</comment>
<reference evidence="3" key="1">
    <citation type="journal article" date="2014" name="Genome Announc.">
        <title>Draft genome sequence of the plant-pathogenic soil fungus Rhizoctonia solani anastomosis group 3 strain Rhs1AP.</title>
        <authorList>
            <person name="Cubeta M.A."/>
            <person name="Thomas E."/>
            <person name="Dean R.A."/>
            <person name="Jabaji S."/>
            <person name="Neate S.M."/>
            <person name="Tavantzis S."/>
            <person name="Toda T."/>
            <person name="Vilgalys R."/>
            <person name="Bharathan N."/>
            <person name="Fedorova-Abrams N."/>
            <person name="Pakala S.B."/>
            <person name="Pakala S.M."/>
            <person name="Zafar N."/>
            <person name="Joardar V."/>
            <person name="Losada L."/>
            <person name="Nierman W.C."/>
        </authorList>
    </citation>
    <scope>NUCLEOTIDE SEQUENCE [LARGE SCALE GENOMIC DNA]</scope>
    <source>
        <strain evidence="3">AG-3</strain>
    </source>
</reference>
<feature type="region of interest" description="Disordered" evidence="1">
    <location>
        <begin position="42"/>
        <end position="67"/>
    </location>
</feature>
<name>X8IVH2_9AGAM</name>